<evidence type="ECO:0000256" key="8">
    <source>
        <dbReference type="ARBA" id="ARBA00023264"/>
    </source>
</evidence>
<evidence type="ECO:0000256" key="7">
    <source>
        <dbReference type="ARBA" id="ARBA00023209"/>
    </source>
</evidence>
<evidence type="ECO:0000256" key="2">
    <source>
        <dbReference type="ARBA" id="ARBA00005983"/>
    </source>
</evidence>
<dbReference type="InterPro" id="IPR017438">
    <property type="entry name" value="ATP-NAD_kinase_N"/>
</dbReference>
<evidence type="ECO:0000313" key="11">
    <source>
        <dbReference type="Proteomes" id="UP000051841"/>
    </source>
</evidence>
<evidence type="ECO:0000259" key="9">
    <source>
        <dbReference type="PROSITE" id="PS50146"/>
    </source>
</evidence>
<evidence type="ECO:0000256" key="5">
    <source>
        <dbReference type="ARBA" id="ARBA00022777"/>
    </source>
</evidence>
<dbReference type="Gene3D" id="2.60.200.40">
    <property type="match status" value="1"/>
</dbReference>
<accession>A0A0R2HP74</accession>
<dbReference type="GO" id="GO:0005886">
    <property type="term" value="C:plasma membrane"/>
    <property type="evidence" value="ECO:0007669"/>
    <property type="project" value="TreeGrafter"/>
</dbReference>
<dbReference type="Pfam" id="PF19279">
    <property type="entry name" value="YegS_C"/>
    <property type="match status" value="1"/>
</dbReference>
<feature type="domain" description="DAGKc" evidence="9">
    <location>
        <begin position="41"/>
        <end position="122"/>
    </location>
</feature>
<dbReference type="PROSITE" id="PS50146">
    <property type="entry name" value="DAGK"/>
    <property type="match status" value="1"/>
</dbReference>
<dbReference type="Proteomes" id="UP000051841">
    <property type="component" value="Unassembled WGS sequence"/>
</dbReference>
<proteinExistence type="inferred from homology"/>
<keyword evidence="4" id="KW-0547">Nucleotide-binding</keyword>
<organism evidence="10 11">
    <name type="scientific">Kandleria vitulina DSM 20405</name>
    <dbReference type="NCBI Taxonomy" id="1410657"/>
    <lineage>
        <taxon>Bacteria</taxon>
        <taxon>Bacillati</taxon>
        <taxon>Bacillota</taxon>
        <taxon>Erysipelotrichia</taxon>
        <taxon>Erysipelotrichales</taxon>
        <taxon>Coprobacillaceae</taxon>
        <taxon>Kandleria</taxon>
    </lineage>
</organism>
<comment type="caution">
    <text evidence="10">The sequence shown here is derived from an EMBL/GenBank/DDBJ whole genome shotgun (WGS) entry which is preliminary data.</text>
</comment>
<dbReference type="InterPro" id="IPR016064">
    <property type="entry name" value="NAD/diacylglycerol_kinase_sf"/>
</dbReference>
<dbReference type="EMBL" id="JQBL01000001">
    <property type="protein sequence ID" value="KRN51434.1"/>
    <property type="molecule type" value="Genomic_DNA"/>
</dbReference>
<dbReference type="SUPFAM" id="SSF111331">
    <property type="entry name" value="NAD kinase/diacylglycerol kinase-like"/>
    <property type="match status" value="1"/>
</dbReference>
<dbReference type="InterPro" id="IPR050187">
    <property type="entry name" value="Lipid_Phosphate_FormReg"/>
</dbReference>
<comment type="similarity">
    <text evidence="2">Belongs to the diacylglycerol/lipid kinase family.</text>
</comment>
<dbReference type="GO" id="GO:0008654">
    <property type="term" value="P:phospholipid biosynthetic process"/>
    <property type="evidence" value="ECO:0007669"/>
    <property type="project" value="UniProtKB-KW"/>
</dbReference>
<name>A0A0R2HP74_9FIRM</name>
<dbReference type="GO" id="GO:0016301">
    <property type="term" value="F:kinase activity"/>
    <property type="evidence" value="ECO:0007669"/>
    <property type="project" value="UniProtKB-KW"/>
</dbReference>
<dbReference type="RefSeq" id="WP_029071512.1">
    <property type="nucleotide sequence ID" value="NZ_JQBL01000001.1"/>
</dbReference>
<dbReference type="AlphaFoldDB" id="A0A0R2HP74"/>
<dbReference type="GO" id="GO:0005524">
    <property type="term" value="F:ATP binding"/>
    <property type="evidence" value="ECO:0007669"/>
    <property type="project" value="UniProtKB-KW"/>
</dbReference>
<reference evidence="10 11" key="1">
    <citation type="journal article" date="2015" name="Genome Announc.">
        <title>Expanding the biotechnology potential of lactobacilli through comparative genomics of 213 strains and associated genera.</title>
        <authorList>
            <person name="Sun Z."/>
            <person name="Harris H.M."/>
            <person name="McCann A."/>
            <person name="Guo C."/>
            <person name="Argimon S."/>
            <person name="Zhang W."/>
            <person name="Yang X."/>
            <person name="Jeffery I.B."/>
            <person name="Cooney J.C."/>
            <person name="Kagawa T.F."/>
            <person name="Liu W."/>
            <person name="Song Y."/>
            <person name="Salvetti E."/>
            <person name="Wrobel A."/>
            <person name="Rasinkangas P."/>
            <person name="Parkhill J."/>
            <person name="Rea M.C."/>
            <person name="O'Sullivan O."/>
            <person name="Ritari J."/>
            <person name="Douillard F.P."/>
            <person name="Paul Ross R."/>
            <person name="Yang R."/>
            <person name="Briner A.E."/>
            <person name="Felis G.E."/>
            <person name="de Vos W.M."/>
            <person name="Barrangou R."/>
            <person name="Klaenhammer T.R."/>
            <person name="Caufield P.W."/>
            <person name="Cui Y."/>
            <person name="Zhang H."/>
            <person name="O'Toole P.W."/>
        </authorList>
    </citation>
    <scope>NUCLEOTIDE SEQUENCE [LARGE SCALE GENOMIC DNA]</scope>
    <source>
        <strain evidence="10 11">DSM 20405</strain>
    </source>
</reference>
<dbReference type="InterPro" id="IPR045540">
    <property type="entry name" value="YegS/DAGK_C"/>
</dbReference>
<evidence type="ECO:0000256" key="3">
    <source>
        <dbReference type="ARBA" id="ARBA00022679"/>
    </source>
</evidence>
<comment type="cofactor">
    <cofactor evidence="1">
        <name>Mg(2+)</name>
        <dbReference type="ChEBI" id="CHEBI:18420"/>
    </cofactor>
</comment>
<dbReference type="PANTHER" id="PTHR12358">
    <property type="entry name" value="SPHINGOSINE KINASE"/>
    <property type="match status" value="1"/>
</dbReference>
<gene>
    <name evidence="10" type="ORF">IV49_GL000051</name>
</gene>
<keyword evidence="8" id="KW-1208">Phospholipid metabolism</keyword>
<evidence type="ECO:0000313" key="10">
    <source>
        <dbReference type="EMBL" id="KRN51434.1"/>
    </source>
</evidence>
<keyword evidence="7" id="KW-0443">Lipid metabolism</keyword>
<protein>
    <recommendedName>
        <fullName evidence="9">DAGKc domain-containing protein</fullName>
    </recommendedName>
</protein>
<keyword evidence="11" id="KW-1185">Reference proteome</keyword>
<dbReference type="PANTHER" id="PTHR12358:SF106">
    <property type="entry name" value="LIPID KINASE YEGS"/>
    <property type="match status" value="1"/>
</dbReference>
<dbReference type="PATRIC" id="fig|1410657.5.peg.53"/>
<dbReference type="Pfam" id="PF00781">
    <property type="entry name" value="DAGK_cat"/>
    <property type="match status" value="1"/>
</dbReference>
<evidence type="ECO:0000256" key="6">
    <source>
        <dbReference type="ARBA" id="ARBA00022840"/>
    </source>
</evidence>
<keyword evidence="6" id="KW-0067">ATP-binding</keyword>
<keyword evidence="7" id="KW-0444">Lipid biosynthesis</keyword>
<dbReference type="InterPro" id="IPR001206">
    <property type="entry name" value="Diacylglycerol_kinase_cat_dom"/>
</dbReference>
<evidence type="ECO:0000256" key="1">
    <source>
        <dbReference type="ARBA" id="ARBA00001946"/>
    </source>
</evidence>
<keyword evidence="3" id="KW-0808">Transferase</keyword>
<evidence type="ECO:0000256" key="4">
    <source>
        <dbReference type="ARBA" id="ARBA00022741"/>
    </source>
</evidence>
<keyword evidence="7" id="KW-0594">Phospholipid biosynthesis</keyword>
<dbReference type="Gene3D" id="3.40.50.10330">
    <property type="entry name" value="Probable inorganic polyphosphate/atp-NAD kinase, domain 1"/>
    <property type="match status" value="1"/>
</dbReference>
<keyword evidence="5" id="KW-0418">Kinase</keyword>
<sequence>MKHVFLIKPLEKDIHPFVSTIKSIMKGKDYDIHFSRFDGHVSEIIAQYEEKARFYSVGGDGFLNQVIQSLIYTTHELVVIPYGTGNDFSRLINISKDPEEILRMSLNRETIKSDVIKMNERYVINTACFGLDALVANTVHDKKGGYVKSLLRNVVGYPFYEVKLEDEEGILYEGQVTLCVIANGRYYGGGFCIAPDAYINDGYMDIVILPKINKWRAPYYLAKILSKSIHKYKKTFVKKVKACTIYTEGSTNIDGEQYEGNVLRIKIVPQAVNIVL</sequence>